<feature type="compositionally biased region" description="Basic and acidic residues" evidence="4">
    <location>
        <begin position="59"/>
        <end position="98"/>
    </location>
</feature>
<sequence length="219" mass="25121">MSEEDWEGLAEKDEDEIQKILDSQNKFSDEFTAPVVSEPPAPTAQEQSAPKAVKKNKKKIGEEFEKKNQEKKRETQGKTPDFDEKRAQKQKEEKADHELTDELFQVTKVEELISEQNYLDFAGEVSRKLTHGNAHYRIPIFFKELLKDMSTLLDSTQLSEIVSQTNIAHADKVKQEKGPTKKKATKKQPVIKGIDKKGNLFGDEEEGYDEKLDEYADIF</sequence>
<evidence type="ECO:0000256" key="2">
    <source>
        <dbReference type="ARBA" id="ARBA00022540"/>
    </source>
</evidence>
<accession>A0AAU9JPI6</accession>
<proteinExistence type="predicted"/>
<dbReference type="Gene3D" id="1.10.246.60">
    <property type="entry name" value="Eukaryotic translation initiation factor 3 like domains"/>
    <property type="match status" value="1"/>
</dbReference>
<keyword evidence="2" id="KW-0396">Initiation factor</keyword>
<dbReference type="Pfam" id="PF08597">
    <property type="entry name" value="eIF3_subunit"/>
    <property type="match status" value="1"/>
</dbReference>
<dbReference type="EMBL" id="CAJZBQ010000040">
    <property type="protein sequence ID" value="CAG9326406.1"/>
    <property type="molecule type" value="Genomic_DNA"/>
</dbReference>
<dbReference type="Proteomes" id="UP001162131">
    <property type="component" value="Unassembled WGS sequence"/>
</dbReference>
<keyword evidence="1" id="KW-0963">Cytoplasm</keyword>
<protein>
    <recommendedName>
        <fullName evidence="7">Eukaryotic translation initiation factor 3 30 kDa subunit</fullName>
    </recommendedName>
</protein>
<evidence type="ECO:0000256" key="4">
    <source>
        <dbReference type="SAM" id="MobiDB-lite"/>
    </source>
</evidence>
<reference evidence="5" key="1">
    <citation type="submission" date="2021-09" db="EMBL/GenBank/DDBJ databases">
        <authorList>
            <consortium name="AG Swart"/>
            <person name="Singh M."/>
            <person name="Singh A."/>
            <person name="Seah K."/>
            <person name="Emmerich C."/>
        </authorList>
    </citation>
    <scope>NUCLEOTIDE SEQUENCE</scope>
    <source>
        <strain evidence="5">ATCC30299</strain>
    </source>
</reference>
<dbReference type="InterPro" id="IPR013906">
    <property type="entry name" value="eIF3j"/>
</dbReference>
<dbReference type="InterPro" id="IPR023194">
    <property type="entry name" value="eIF3-like_dom_sf"/>
</dbReference>
<organism evidence="5 6">
    <name type="scientific">Blepharisma stoltei</name>
    <dbReference type="NCBI Taxonomy" id="1481888"/>
    <lineage>
        <taxon>Eukaryota</taxon>
        <taxon>Sar</taxon>
        <taxon>Alveolata</taxon>
        <taxon>Ciliophora</taxon>
        <taxon>Postciliodesmatophora</taxon>
        <taxon>Heterotrichea</taxon>
        <taxon>Heterotrichida</taxon>
        <taxon>Blepharismidae</taxon>
        <taxon>Blepharisma</taxon>
    </lineage>
</organism>
<keyword evidence="3" id="KW-0648">Protein biosynthesis</keyword>
<feature type="region of interest" description="Disordered" evidence="4">
    <location>
        <begin position="21"/>
        <end position="98"/>
    </location>
</feature>
<comment type="caution">
    <text evidence="5">The sequence shown here is derived from an EMBL/GenBank/DDBJ whole genome shotgun (WGS) entry which is preliminary data.</text>
</comment>
<evidence type="ECO:0000256" key="3">
    <source>
        <dbReference type="ARBA" id="ARBA00022917"/>
    </source>
</evidence>
<keyword evidence="6" id="KW-1185">Reference proteome</keyword>
<dbReference type="PANTHER" id="PTHR21681">
    <property type="entry name" value="EUKARYOTIC TRANSLATION INITIATION FACTOR 3 SUBUNIT J"/>
    <property type="match status" value="1"/>
</dbReference>
<evidence type="ECO:0000313" key="6">
    <source>
        <dbReference type="Proteomes" id="UP001162131"/>
    </source>
</evidence>
<evidence type="ECO:0008006" key="7">
    <source>
        <dbReference type="Google" id="ProtNLM"/>
    </source>
</evidence>
<gene>
    <name evidence="5" type="ORF">BSTOLATCC_MIC40833</name>
</gene>
<dbReference type="GO" id="GO:0003743">
    <property type="term" value="F:translation initiation factor activity"/>
    <property type="evidence" value="ECO:0007669"/>
    <property type="project" value="UniProtKB-KW"/>
</dbReference>
<dbReference type="PANTHER" id="PTHR21681:SF0">
    <property type="entry name" value="EUKARYOTIC TRANSLATION INITIATION FACTOR 3 SUBUNIT J"/>
    <property type="match status" value="1"/>
</dbReference>
<dbReference type="AlphaFoldDB" id="A0AAU9JPI6"/>
<evidence type="ECO:0000256" key="1">
    <source>
        <dbReference type="ARBA" id="ARBA00022490"/>
    </source>
</evidence>
<name>A0AAU9JPI6_9CILI</name>
<evidence type="ECO:0000313" key="5">
    <source>
        <dbReference type="EMBL" id="CAG9326406.1"/>
    </source>
</evidence>
<dbReference type="GO" id="GO:0005852">
    <property type="term" value="C:eukaryotic translation initiation factor 3 complex"/>
    <property type="evidence" value="ECO:0007669"/>
    <property type="project" value="InterPro"/>
</dbReference>